<feature type="transmembrane region" description="Helical" evidence="4">
    <location>
        <begin position="113"/>
        <end position="134"/>
    </location>
</feature>
<dbReference type="RefSeq" id="WP_089696710.1">
    <property type="nucleotide sequence ID" value="NZ_FNWQ01000009.1"/>
</dbReference>
<keyword evidence="1 4" id="KW-0812">Transmembrane</keyword>
<organism evidence="6 7">
    <name type="scientific">Chryseobacterium culicis</name>
    <dbReference type="NCBI Taxonomy" id="680127"/>
    <lineage>
        <taxon>Bacteria</taxon>
        <taxon>Pseudomonadati</taxon>
        <taxon>Bacteroidota</taxon>
        <taxon>Flavobacteriia</taxon>
        <taxon>Flavobacteriales</taxon>
        <taxon>Weeksellaceae</taxon>
        <taxon>Chryseobacterium group</taxon>
        <taxon>Chryseobacterium</taxon>
    </lineage>
</organism>
<dbReference type="Pfam" id="PF07690">
    <property type="entry name" value="MFS_1"/>
    <property type="match status" value="1"/>
</dbReference>
<dbReference type="PANTHER" id="PTHR42910">
    <property type="entry name" value="TRANSPORTER SCO4007-RELATED"/>
    <property type="match status" value="1"/>
</dbReference>
<dbReference type="STRING" id="680127.SAMN05421593_4530"/>
<feature type="transmembrane region" description="Helical" evidence="4">
    <location>
        <begin position="351"/>
        <end position="368"/>
    </location>
</feature>
<evidence type="ECO:0000256" key="2">
    <source>
        <dbReference type="ARBA" id="ARBA00022989"/>
    </source>
</evidence>
<accession>A0A1H6INJ8</accession>
<feature type="transmembrane region" description="Helical" evidence="4">
    <location>
        <begin position="174"/>
        <end position="194"/>
    </location>
</feature>
<keyword evidence="2 4" id="KW-1133">Transmembrane helix</keyword>
<feature type="transmembrane region" description="Helical" evidence="4">
    <location>
        <begin position="261"/>
        <end position="278"/>
    </location>
</feature>
<feature type="transmembrane region" description="Helical" evidence="4">
    <location>
        <begin position="88"/>
        <end position="107"/>
    </location>
</feature>
<name>A0A1H6INJ8_CHRCI</name>
<dbReference type="GO" id="GO:0022857">
    <property type="term" value="F:transmembrane transporter activity"/>
    <property type="evidence" value="ECO:0007669"/>
    <property type="project" value="InterPro"/>
</dbReference>
<keyword evidence="3 4" id="KW-0472">Membrane</keyword>
<feature type="transmembrane region" description="Helical" evidence="4">
    <location>
        <begin position="60"/>
        <end position="81"/>
    </location>
</feature>
<dbReference type="PANTHER" id="PTHR42910:SF1">
    <property type="entry name" value="MAJOR FACILITATOR SUPERFAMILY (MFS) PROFILE DOMAIN-CONTAINING PROTEIN"/>
    <property type="match status" value="1"/>
</dbReference>
<feature type="transmembrane region" description="Helical" evidence="4">
    <location>
        <begin position="312"/>
        <end position="339"/>
    </location>
</feature>
<evidence type="ECO:0000313" key="6">
    <source>
        <dbReference type="EMBL" id="SEH47846.1"/>
    </source>
</evidence>
<dbReference type="InterPro" id="IPR036259">
    <property type="entry name" value="MFS_trans_sf"/>
</dbReference>
<dbReference type="EMBL" id="FNWQ01000009">
    <property type="protein sequence ID" value="SEH47846.1"/>
    <property type="molecule type" value="Genomic_DNA"/>
</dbReference>
<feature type="transmembrane region" description="Helical" evidence="4">
    <location>
        <begin position="290"/>
        <end position="306"/>
    </location>
</feature>
<gene>
    <name evidence="6" type="ORF">SAMN05421593_4530</name>
</gene>
<evidence type="ECO:0000256" key="1">
    <source>
        <dbReference type="ARBA" id="ARBA00022692"/>
    </source>
</evidence>
<feature type="transmembrane region" description="Helical" evidence="4">
    <location>
        <begin position="146"/>
        <end position="168"/>
    </location>
</feature>
<feature type="transmembrane region" description="Helical" evidence="4">
    <location>
        <begin position="374"/>
        <end position="396"/>
    </location>
</feature>
<reference evidence="6 7" key="1">
    <citation type="submission" date="2016-10" db="EMBL/GenBank/DDBJ databases">
        <authorList>
            <person name="de Groot N.N."/>
        </authorList>
    </citation>
    <scope>NUCLEOTIDE SEQUENCE [LARGE SCALE GENOMIC DNA]</scope>
    <source>
        <strain evidence="6 7">DSM 23031</strain>
    </source>
</reference>
<dbReference type="PROSITE" id="PS50850">
    <property type="entry name" value="MFS"/>
    <property type="match status" value="1"/>
</dbReference>
<dbReference type="Proteomes" id="UP000198561">
    <property type="component" value="Unassembled WGS sequence"/>
</dbReference>
<feature type="transmembrane region" description="Helical" evidence="4">
    <location>
        <begin position="228"/>
        <end position="249"/>
    </location>
</feature>
<feature type="transmembrane region" description="Helical" evidence="4">
    <location>
        <begin position="23"/>
        <end position="40"/>
    </location>
</feature>
<dbReference type="InterPro" id="IPR011701">
    <property type="entry name" value="MFS"/>
</dbReference>
<dbReference type="CDD" id="cd17324">
    <property type="entry name" value="MFS_NepI_like"/>
    <property type="match status" value="1"/>
</dbReference>
<dbReference type="OrthoDB" id="9815356at2"/>
<evidence type="ECO:0000256" key="3">
    <source>
        <dbReference type="ARBA" id="ARBA00023136"/>
    </source>
</evidence>
<evidence type="ECO:0000256" key="4">
    <source>
        <dbReference type="SAM" id="Phobius"/>
    </source>
</evidence>
<dbReference type="InterPro" id="IPR020846">
    <property type="entry name" value="MFS_dom"/>
</dbReference>
<dbReference type="AlphaFoldDB" id="A0A1H6INJ8"/>
<dbReference type="Gene3D" id="1.20.1250.20">
    <property type="entry name" value="MFS general substrate transporter like domains"/>
    <property type="match status" value="1"/>
</dbReference>
<feature type="domain" description="Major facilitator superfamily (MFS) profile" evidence="5">
    <location>
        <begin position="23"/>
        <end position="402"/>
    </location>
</feature>
<protein>
    <submittedName>
        <fullName evidence="6">Predicted arabinose efflux permease, MFS family</fullName>
    </submittedName>
</protein>
<evidence type="ECO:0000259" key="5">
    <source>
        <dbReference type="PROSITE" id="PS50850"/>
    </source>
</evidence>
<sequence>MIGNNNLVVKETLIENKPFSKGLIFLLALAAGVSVANLYYNQPLLGNIADEFHIDARRAGLLSTLTQLGYASGVFLFVPLGDIKDKRSIILILICFVTLSLLGVALVHNLILLYILFFCVGLTTGIPQIIVPFAAQLAPPKNRGKVIGTVVSAALIGILLARTVSGYVGYWFGWRYMFVIASVAMAFLGTILYFKLPANPPTVNLHYGDLMKSLRTIYNKYPSVKTSVITGGSMFGAFSIFWTSLTFLLESPIYDMNSNQIGLFGLIGAIGAVGARVFGSLNDKMNSRKIISMAAIICALSFLVLYPGKYSMITFIIAGVVILDFGMQGTLVSTQAIIYSLNDGERSRINTIFVVSNFIGGAIGSAFGSLAWSYFGWSGVCLLGFFFVLIALIANIKGERNENLKY</sequence>
<evidence type="ECO:0000313" key="7">
    <source>
        <dbReference type="Proteomes" id="UP000198561"/>
    </source>
</evidence>
<proteinExistence type="predicted"/>
<dbReference type="SUPFAM" id="SSF103473">
    <property type="entry name" value="MFS general substrate transporter"/>
    <property type="match status" value="1"/>
</dbReference>